<evidence type="ECO:0000313" key="2">
    <source>
        <dbReference type="Proteomes" id="UP001194696"/>
    </source>
</evidence>
<protein>
    <submittedName>
        <fullName evidence="1">Uncharacterized protein</fullName>
    </submittedName>
</protein>
<proteinExistence type="predicted"/>
<dbReference type="EMBL" id="JAAAIM010002180">
    <property type="protein sequence ID" value="KAG0273730.1"/>
    <property type="molecule type" value="Genomic_DNA"/>
</dbReference>
<name>A0ABQ7JHZ2_9FUNG</name>
<gene>
    <name evidence="1" type="ORF">BGZ96_004695</name>
</gene>
<reference evidence="1 2" key="1">
    <citation type="journal article" date="2020" name="Fungal Divers.">
        <title>Resolving the Mortierellaceae phylogeny through synthesis of multi-gene phylogenetics and phylogenomics.</title>
        <authorList>
            <person name="Vandepol N."/>
            <person name="Liber J."/>
            <person name="Desiro A."/>
            <person name="Na H."/>
            <person name="Kennedy M."/>
            <person name="Barry K."/>
            <person name="Grigoriev I.V."/>
            <person name="Miller A.N."/>
            <person name="O'Donnell K."/>
            <person name="Stajich J.E."/>
            <person name="Bonito G."/>
        </authorList>
    </citation>
    <scope>NUCLEOTIDE SEQUENCE [LARGE SCALE GENOMIC DNA]</scope>
    <source>
        <strain evidence="1 2">AD045</strain>
    </source>
</reference>
<comment type="caution">
    <text evidence="1">The sequence shown here is derived from an EMBL/GenBank/DDBJ whole genome shotgun (WGS) entry which is preliminary data.</text>
</comment>
<accession>A0ABQ7JHZ2</accession>
<keyword evidence="2" id="KW-1185">Reference proteome</keyword>
<organism evidence="1 2">
    <name type="scientific">Linnemannia gamsii</name>
    <dbReference type="NCBI Taxonomy" id="64522"/>
    <lineage>
        <taxon>Eukaryota</taxon>
        <taxon>Fungi</taxon>
        <taxon>Fungi incertae sedis</taxon>
        <taxon>Mucoromycota</taxon>
        <taxon>Mortierellomycotina</taxon>
        <taxon>Mortierellomycetes</taxon>
        <taxon>Mortierellales</taxon>
        <taxon>Mortierellaceae</taxon>
        <taxon>Linnemannia</taxon>
    </lineage>
</organism>
<evidence type="ECO:0000313" key="1">
    <source>
        <dbReference type="EMBL" id="KAG0273730.1"/>
    </source>
</evidence>
<dbReference type="Proteomes" id="UP001194696">
    <property type="component" value="Unassembled WGS sequence"/>
</dbReference>
<feature type="non-terminal residue" evidence="1">
    <location>
        <position position="65"/>
    </location>
</feature>
<sequence>MFEASTTRPTHACHSNLLQALLQDHQVIEILSTLLEAKGLATSSVGSITGWAVESTKSQLTMWKK</sequence>